<dbReference type="GO" id="GO:0003924">
    <property type="term" value="F:GTPase activity"/>
    <property type="evidence" value="ECO:0007669"/>
    <property type="project" value="InterPro"/>
</dbReference>
<sequence>MIAQSDGVRAQKATEVLQFTCHRFSPSFYGGGYVAWWLRNFTTYGTFPALNHSCHTLFFLELCIFRKMALEASAAIIGILAAAGQVAKALEPILSAFVHAPEHAHTILTEVKHTRTILSGLQSLFNDFDTSPRRRKELIRIDALVAALTDGVLLFSELEALIDQLGQVEPKATILIRTLWARHKSELDALVSRLLSFKISISLILSILQCESDLDAQRDRNELLAVTAKLLASNLDLANRIADLERCYHAGASGATRPSTRRPSEATIKHDISNIESEDKTVNLSIGSWPDFHFEQDLNASRVYRKARRGSTDFSFRSSIAPSHAWSTLSDISLADLSAISVIALPLQHSELANAWHYAIEEVSDDETSPTAWPSEANGLIFVDQTVELSYEEAPGPGQLVISPTSSSMTLKFPEVDVRLSTSFSLIVKVAPEADVHDLCSKFATLSGPRNSVQRDQCDRSIHHSCVVDGISVHLSVSIMYEEKHSSSYTLLECKSMEQPVVDMFMLIYSMSSKESFDFVQQYRPDYRYWEAMDIPPIMMAGVMRNPSHHERIPHKRAYDLALRRGCAFTEIDGDNLHSFEEALHELVRVRWKYEKLQVEKAQNRLRHDLMVEQRRKREKERLTARKTNLQSSTSLLGRHTSDTTLASMQVIDEYAALPHRPLGEHGW</sequence>
<dbReference type="AlphaFoldDB" id="A0A8K0QVA5"/>
<dbReference type="OrthoDB" id="19923at2759"/>
<evidence type="ECO:0000256" key="1">
    <source>
        <dbReference type="SAM" id="MobiDB-lite"/>
    </source>
</evidence>
<gene>
    <name evidence="2" type="ORF">FB567DRAFT_597913</name>
</gene>
<dbReference type="InterPro" id="IPR027417">
    <property type="entry name" value="P-loop_NTPase"/>
</dbReference>
<evidence type="ECO:0000313" key="3">
    <source>
        <dbReference type="Proteomes" id="UP000813461"/>
    </source>
</evidence>
<evidence type="ECO:0000313" key="2">
    <source>
        <dbReference type="EMBL" id="KAH7072527.1"/>
    </source>
</evidence>
<dbReference type="EMBL" id="JAGMVJ010000023">
    <property type="protein sequence ID" value="KAH7072527.1"/>
    <property type="molecule type" value="Genomic_DNA"/>
</dbReference>
<evidence type="ECO:0008006" key="4">
    <source>
        <dbReference type="Google" id="ProtNLM"/>
    </source>
</evidence>
<keyword evidence="3" id="KW-1185">Reference proteome</keyword>
<dbReference type="GO" id="GO:0005525">
    <property type="term" value="F:GTP binding"/>
    <property type="evidence" value="ECO:0007669"/>
    <property type="project" value="InterPro"/>
</dbReference>
<proteinExistence type="predicted"/>
<comment type="caution">
    <text evidence="2">The sequence shown here is derived from an EMBL/GenBank/DDBJ whole genome shotgun (WGS) entry which is preliminary data.</text>
</comment>
<organism evidence="2 3">
    <name type="scientific">Paraphoma chrysanthemicola</name>
    <dbReference type="NCBI Taxonomy" id="798071"/>
    <lineage>
        <taxon>Eukaryota</taxon>
        <taxon>Fungi</taxon>
        <taxon>Dikarya</taxon>
        <taxon>Ascomycota</taxon>
        <taxon>Pezizomycotina</taxon>
        <taxon>Dothideomycetes</taxon>
        <taxon>Pleosporomycetidae</taxon>
        <taxon>Pleosporales</taxon>
        <taxon>Pleosporineae</taxon>
        <taxon>Phaeosphaeriaceae</taxon>
        <taxon>Paraphoma</taxon>
    </lineage>
</organism>
<accession>A0A8K0QVA5</accession>
<dbReference type="Proteomes" id="UP000813461">
    <property type="component" value="Unassembled WGS sequence"/>
</dbReference>
<reference evidence="2" key="1">
    <citation type="journal article" date="2021" name="Nat. Commun.">
        <title>Genetic determinants of endophytism in the Arabidopsis root mycobiome.</title>
        <authorList>
            <person name="Mesny F."/>
            <person name="Miyauchi S."/>
            <person name="Thiergart T."/>
            <person name="Pickel B."/>
            <person name="Atanasova L."/>
            <person name="Karlsson M."/>
            <person name="Huettel B."/>
            <person name="Barry K.W."/>
            <person name="Haridas S."/>
            <person name="Chen C."/>
            <person name="Bauer D."/>
            <person name="Andreopoulos W."/>
            <person name="Pangilinan J."/>
            <person name="LaButti K."/>
            <person name="Riley R."/>
            <person name="Lipzen A."/>
            <person name="Clum A."/>
            <person name="Drula E."/>
            <person name="Henrissat B."/>
            <person name="Kohler A."/>
            <person name="Grigoriev I.V."/>
            <person name="Martin F.M."/>
            <person name="Hacquard S."/>
        </authorList>
    </citation>
    <scope>NUCLEOTIDE SEQUENCE</scope>
    <source>
        <strain evidence="2">MPI-SDFR-AT-0120</strain>
    </source>
</reference>
<protein>
    <recommendedName>
        <fullName evidence="4">Fungal N-terminal domain-containing protein</fullName>
    </recommendedName>
</protein>
<dbReference type="InterPro" id="IPR001806">
    <property type="entry name" value="Small_GTPase"/>
</dbReference>
<name>A0A8K0QVA5_9PLEO</name>
<dbReference type="Pfam" id="PF00071">
    <property type="entry name" value="Ras"/>
    <property type="match status" value="1"/>
</dbReference>
<feature type="region of interest" description="Disordered" evidence="1">
    <location>
        <begin position="616"/>
        <end position="641"/>
    </location>
</feature>
<dbReference type="Gene3D" id="3.40.50.300">
    <property type="entry name" value="P-loop containing nucleotide triphosphate hydrolases"/>
    <property type="match status" value="1"/>
</dbReference>
<feature type="compositionally biased region" description="Polar residues" evidence="1">
    <location>
        <begin position="626"/>
        <end position="636"/>
    </location>
</feature>